<evidence type="ECO:0000256" key="3">
    <source>
        <dbReference type="ARBA" id="ARBA00022692"/>
    </source>
</evidence>
<keyword evidence="3 6" id="KW-0812">Transmembrane</keyword>
<name>A0A7C5WZI8_9AQUI</name>
<evidence type="ECO:0000313" key="7">
    <source>
        <dbReference type="EMBL" id="HHO74392.1"/>
    </source>
</evidence>
<evidence type="ECO:0000256" key="2">
    <source>
        <dbReference type="ARBA" id="ARBA00022475"/>
    </source>
</evidence>
<sequence length="138" mass="15762">MFQDTISKLYKQFVRLAFNITIITLIIGLFVGIFRTVSELGLTITEATVRLGFKELVTNVLSLIVVLELIRAFIDFFEHERVRVDILLEVLIAFVIREFMLHLFEGKLSGMDVFFWSFGIVALVGARAVGLFYRVPKG</sequence>
<keyword evidence="4 6" id="KW-1133">Transmembrane helix</keyword>
<feature type="transmembrane region" description="Helical" evidence="6">
    <location>
        <begin position="56"/>
        <end position="74"/>
    </location>
</feature>
<evidence type="ECO:0008006" key="8">
    <source>
        <dbReference type="Google" id="ProtNLM"/>
    </source>
</evidence>
<dbReference type="EMBL" id="DSAC01000089">
    <property type="protein sequence ID" value="HHO74392.1"/>
    <property type="molecule type" value="Genomic_DNA"/>
</dbReference>
<evidence type="ECO:0000256" key="4">
    <source>
        <dbReference type="ARBA" id="ARBA00022989"/>
    </source>
</evidence>
<accession>A0A7C5WZI8</accession>
<gene>
    <name evidence="7" type="ORF">ENN04_07170</name>
</gene>
<keyword evidence="5 6" id="KW-0472">Membrane</keyword>
<protein>
    <recommendedName>
        <fullName evidence="8">Phosphate-starvation-inducible E-like protein</fullName>
    </recommendedName>
</protein>
<proteinExistence type="predicted"/>
<comment type="caution">
    <text evidence="7">The sequence shown here is derived from an EMBL/GenBank/DDBJ whole genome shotgun (WGS) entry which is preliminary data.</text>
</comment>
<dbReference type="Pfam" id="PF06146">
    <property type="entry name" value="PsiE"/>
    <property type="match status" value="1"/>
</dbReference>
<feature type="transmembrane region" description="Helical" evidence="6">
    <location>
        <begin position="16"/>
        <end position="36"/>
    </location>
</feature>
<evidence type="ECO:0000256" key="5">
    <source>
        <dbReference type="ARBA" id="ARBA00023136"/>
    </source>
</evidence>
<dbReference type="InterPro" id="IPR020948">
    <property type="entry name" value="P_starv_induced_PsiE-like"/>
</dbReference>
<organism evidence="7">
    <name type="scientific">Thermocrinis ruber</name>
    <dbReference type="NCBI Taxonomy" id="75906"/>
    <lineage>
        <taxon>Bacteria</taxon>
        <taxon>Pseudomonadati</taxon>
        <taxon>Aquificota</taxon>
        <taxon>Aquificia</taxon>
        <taxon>Aquificales</taxon>
        <taxon>Aquificaceae</taxon>
        <taxon>Thermocrinis</taxon>
    </lineage>
</organism>
<evidence type="ECO:0000256" key="6">
    <source>
        <dbReference type="SAM" id="Phobius"/>
    </source>
</evidence>
<evidence type="ECO:0000256" key="1">
    <source>
        <dbReference type="ARBA" id="ARBA00004651"/>
    </source>
</evidence>
<dbReference type="AlphaFoldDB" id="A0A7C5WZI8"/>
<feature type="transmembrane region" description="Helical" evidence="6">
    <location>
        <begin position="116"/>
        <end position="135"/>
    </location>
</feature>
<feature type="transmembrane region" description="Helical" evidence="6">
    <location>
        <begin position="86"/>
        <end position="104"/>
    </location>
</feature>
<dbReference type="GO" id="GO:0005886">
    <property type="term" value="C:plasma membrane"/>
    <property type="evidence" value="ECO:0007669"/>
    <property type="project" value="UniProtKB-SubCell"/>
</dbReference>
<reference evidence="7" key="1">
    <citation type="journal article" date="2020" name="mSystems">
        <title>Genome- and Community-Level Interaction Insights into Carbon Utilization and Element Cycling Functions of Hydrothermarchaeota in Hydrothermal Sediment.</title>
        <authorList>
            <person name="Zhou Z."/>
            <person name="Liu Y."/>
            <person name="Xu W."/>
            <person name="Pan J."/>
            <person name="Luo Z.H."/>
            <person name="Li M."/>
        </authorList>
    </citation>
    <scope>NUCLEOTIDE SEQUENCE [LARGE SCALE GENOMIC DNA]</scope>
    <source>
        <strain evidence="7">SpSt-114</strain>
    </source>
</reference>
<keyword evidence="2" id="KW-1003">Cell membrane</keyword>
<comment type="subcellular location">
    <subcellularLocation>
        <location evidence="1">Cell membrane</location>
        <topology evidence="1">Multi-pass membrane protein</topology>
    </subcellularLocation>
</comment>